<protein>
    <submittedName>
        <fullName evidence="1">Uncharacterized protein</fullName>
    </submittedName>
</protein>
<comment type="caution">
    <text evidence="1">The sequence shown here is derived from an EMBL/GenBank/DDBJ whole genome shotgun (WGS) entry which is preliminary data.</text>
</comment>
<dbReference type="EMBL" id="CM056809">
    <property type="protein sequence ID" value="KAJ8648219.1"/>
    <property type="molecule type" value="Genomic_DNA"/>
</dbReference>
<dbReference type="Proteomes" id="UP001234297">
    <property type="component" value="Chromosome 1"/>
</dbReference>
<name>A0ACC2MR58_PERAE</name>
<proteinExistence type="predicted"/>
<gene>
    <name evidence="1" type="ORF">MRB53_001242</name>
</gene>
<keyword evidence="2" id="KW-1185">Reference proteome</keyword>
<organism evidence="1 2">
    <name type="scientific">Persea americana</name>
    <name type="common">Avocado</name>
    <dbReference type="NCBI Taxonomy" id="3435"/>
    <lineage>
        <taxon>Eukaryota</taxon>
        <taxon>Viridiplantae</taxon>
        <taxon>Streptophyta</taxon>
        <taxon>Embryophyta</taxon>
        <taxon>Tracheophyta</taxon>
        <taxon>Spermatophyta</taxon>
        <taxon>Magnoliopsida</taxon>
        <taxon>Magnoliidae</taxon>
        <taxon>Laurales</taxon>
        <taxon>Lauraceae</taxon>
        <taxon>Persea</taxon>
    </lineage>
</organism>
<evidence type="ECO:0000313" key="1">
    <source>
        <dbReference type="EMBL" id="KAJ8648219.1"/>
    </source>
</evidence>
<reference evidence="1 2" key="1">
    <citation type="journal article" date="2022" name="Hortic Res">
        <title>A haplotype resolved chromosomal level avocado genome allows analysis of novel avocado genes.</title>
        <authorList>
            <person name="Nath O."/>
            <person name="Fletcher S.J."/>
            <person name="Hayward A."/>
            <person name="Shaw L.M."/>
            <person name="Masouleh A.K."/>
            <person name="Furtado A."/>
            <person name="Henry R.J."/>
            <person name="Mitter N."/>
        </authorList>
    </citation>
    <scope>NUCLEOTIDE SEQUENCE [LARGE SCALE GENOMIC DNA]</scope>
    <source>
        <strain evidence="2">cv. Hass</strain>
    </source>
</reference>
<accession>A0ACC2MR58</accession>
<evidence type="ECO:0000313" key="2">
    <source>
        <dbReference type="Proteomes" id="UP001234297"/>
    </source>
</evidence>
<sequence length="98" mass="10892">MRQRFLWKVKERQKKGFKEDESWTPLAVVAIATTINLGFDSLLFSISQWRIRRKGKRFFVGSLSPNPPPGFAPINFAASSAPISSTGSPSPTPRNGNN</sequence>